<gene>
    <name evidence="9" type="primary">secE</name>
    <name evidence="10" type="ORF">J2Z35_002734</name>
</gene>
<keyword evidence="2 9" id="KW-0813">Transport</keyword>
<evidence type="ECO:0000256" key="2">
    <source>
        <dbReference type="ARBA" id="ARBA00022448"/>
    </source>
</evidence>
<evidence type="ECO:0000256" key="1">
    <source>
        <dbReference type="ARBA" id="ARBA00004370"/>
    </source>
</evidence>
<comment type="subcellular location">
    <subcellularLocation>
        <location evidence="9">Cell membrane</location>
        <topology evidence="9">Single-pass membrane protein</topology>
    </subcellularLocation>
    <subcellularLocation>
        <location evidence="1">Membrane</location>
    </subcellularLocation>
</comment>
<evidence type="ECO:0000313" key="11">
    <source>
        <dbReference type="Proteomes" id="UP001314903"/>
    </source>
</evidence>
<evidence type="ECO:0000256" key="5">
    <source>
        <dbReference type="ARBA" id="ARBA00022927"/>
    </source>
</evidence>
<evidence type="ECO:0000256" key="6">
    <source>
        <dbReference type="ARBA" id="ARBA00022989"/>
    </source>
</evidence>
<dbReference type="HAMAP" id="MF_00422">
    <property type="entry name" value="SecE"/>
    <property type="match status" value="1"/>
</dbReference>
<evidence type="ECO:0000256" key="4">
    <source>
        <dbReference type="ARBA" id="ARBA00022692"/>
    </source>
</evidence>
<feature type="transmembrane region" description="Helical" evidence="9">
    <location>
        <begin position="34"/>
        <end position="55"/>
    </location>
</feature>
<keyword evidence="6 9" id="KW-1133">Transmembrane helix</keyword>
<evidence type="ECO:0000256" key="9">
    <source>
        <dbReference type="HAMAP-Rule" id="MF_00422"/>
    </source>
</evidence>
<keyword evidence="7 9" id="KW-0811">Translocation</keyword>
<evidence type="ECO:0000256" key="7">
    <source>
        <dbReference type="ARBA" id="ARBA00023010"/>
    </source>
</evidence>
<dbReference type="Proteomes" id="UP001314903">
    <property type="component" value="Unassembled WGS sequence"/>
</dbReference>
<keyword evidence="3 9" id="KW-1003">Cell membrane</keyword>
<dbReference type="RefSeq" id="WP_209661952.1">
    <property type="nucleotide sequence ID" value="NZ_JAGGLI010000046.1"/>
</dbReference>
<organism evidence="10 11">
    <name type="scientific">Acetoanaerobium pronyense</name>
    <dbReference type="NCBI Taxonomy" id="1482736"/>
    <lineage>
        <taxon>Bacteria</taxon>
        <taxon>Bacillati</taxon>
        <taxon>Bacillota</taxon>
        <taxon>Clostridia</taxon>
        <taxon>Peptostreptococcales</taxon>
        <taxon>Filifactoraceae</taxon>
        <taxon>Acetoanaerobium</taxon>
    </lineage>
</organism>
<comment type="caution">
    <text evidence="10">The sequence shown here is derived from an EMBL/GenBank/DDBJ whole genome shotgun (WGS) entry which is preliminary data.</text>
</comment>
<evidence type="ECO:0000256" key="8">
    <source>
        <dbReference type="ARBA" id="ARBA00023136"/>
    </source>
</evidence>
<keyword evidence="8 9" id="KW-0472">Membrane</keyword>
<dbReference type="InterPro" id="IPR001901">
    <property type="entry name" value="Translocase_SecE/Sec61-g"/>
</dbReference>
<protein>
    <recommendedName>
        <fullName evidence="9">Protein translocase subunit SecE</fullName>
    </recommendedName>
</protein>
<reference evidence="10 11" key="1">
    <citation type="submission" date="2021-03" db="EMBL/GenBank/DDBJ databases">
        <title>Genomic Encyclopedia of Type Strains, Phase IV (KMG-IV): sequencing the most valuable type-strain genomes for metagenomic binning, comparative biology and taxonomic classification.</title>
        <authorList>
            <person name="Goeker M."/>
        </authorList>
    </citation>
    <scope>NUCLEOTIDE SEQUENCE [LARGE SCALE GENOMIC DNA]</scope>
    <source>
        <strain evidence="10 11">DSM 27512</strain>
    </source>
</reference>
<comment type="function">
    <text evidence="9">Essential subunit of the Sec protein translocation channel SecYEG. Clamps together the 2 halves of SecY. May contact the channel plug during translocation.</text>
</comment>
<accession>A0ABS4KNW5</accession>
<proteinExistence type="inferred from homology"/>
<dbReference type="PANTHER" id="PTHR33910:SF1">
    <property type="entry name" value="PROTEIN TRANSLOCASE SUBUNIT SECE"/>
    <property type="match status" value="1"/>
</dbReference>
<dbReference type="InterPro" id="IPR005807">
    <property type="entry name" value="SecE_bac"/>
</dbReference>
<sequence length="69" mass="7565">MPTEAKAEKIGIVASIGETRKELRKVHWPKKKELVNYTTIVIASVLVVSLLIYLIDSGLGFIVGKVVSN</sequence>
<name>A0ABS4KNW5_9FIRM</name>
<dbReference type="EMBL" id="JAGGLI010000046">
    <property type="protein sequence ID" value="MBP2028896.1"/>
    <property type="molecule type" value="Genomic_DNA"/>
</dbReference>
<keyword evidence="5 9" id="KW-0653">Protein transport</keyword>
<dbReference type="NCBIfam" id="TIGR00964">
    <property type="entry name" value="secE_bact"/>
    <property type="match status" value="1"/>
</dbReference>
<keyword evidence="4 9" id="KW-0812">Transmembrane</keyword>
<keyword evidence="11" id="KW-1185">Reference proteome</keyword>
<dbReference type="Gene3D" id="1.20.5.1030">
    <property type="entry name" value="Preprotein translocase secy subunit"/>
    <property type="match status" value="1"/>
</dbReference>
<comment type="similarity">
    <text evidence="9">Belongs to the SecE/SEC61-gamma family.</text>
</comment>
<evidence type="ECO:0000256" key="3">
    <source>
        <dbReference type="ARBA" id="ARBA00022475"/>
    </source>
</evidence>
<evidence type="ECO:0000313" key="10">
    <source>
        <dbReference type="EMBL" id="MBP2028896.1"/>
    </source>
</evidence>
<dbReference type="InterPro" id="IPR038379">
    <property type="entry name" value="SecE_sf"/>
</dbReference>
<dbReference type="PANTHER" id="PTHR33910">
    <property type="entry name" value="PROTEIN TRANSLOCASE SUBUNIT SECE"/>
    <property type="match status" value="1"/>
</dbReference>
<dbReference type="Pfam" id="PF00584">
    <property type="entry name" value="SecE"/>
    <property type="match status" value="1"/>
</dbReference>
<comment type="subunit">
    <text evidence="9">Component of the Sec protein translocase complex. Heterotrimer consisting of SecY, SecE and SecG subunits. The heterotrimers can form oligomers, although 1 heterotrimer is thought to be able to translocate proteins. Interacts with the ribosome. Interacts with SecDF, and other proteins may be involved. Interacts with SecA.</text>
</comment>